<organism evidence="4 5">
    <name type="scientific">Candidatus Gallibacteroides avistercoris</name>
    <dbReference type="NCBI Taxonomy" id="2840833"/>
    <lineage>
        <taxon>Bacteria</taxon>
        <taxon>Pseudomonadati</taxon>
        <taxon>Bacteroidota</taxon>
        <taxon>Bacteroidia</taxon>
        <taxon>Bacteroidales</taxon>
        <taxon>Bacteroidaceae</taxon>
        <taxon>Bacteroidaceae incertae sedis</taxon>
        <taxon>Candidatus Gallibacteroides</taxon>
    </lineage>
</organism>
<gene>
    <name evidence="4" type="ORF">IAB03_06750</name>
</gene>
<dbReference type="Pfam" id="PF13538">
    <property type="entry name" value="UvrD_C_2"/>
    <property type="match status" value="1"/>
</dbReference>
<evidence type="ECO:0000259" key="3">
    <source>
        <dbReference type="Pfam" id="PF13538"/>
    </source>
</evidence>
<dbReference type="InterPro" id="IPR027785">
    <property type="entry name" value="UvrD-like_helicase_C"/>
</dbReference>
<keyword evidence="2" id="KW-0067">ATP-binding</keyword>
<dbReference type="PANTHER" id="PTHR43788:SF6">
    <property type="entry name" value="DNA HELICASE B"/>
    <property type="match status" value="1"/>
</dbReference>
<dbReference type="Gene3D" id="3.40.50.300">
    <property type="entry name" value="P-loop containing nucleotide triphosphate hydrolases"/>
    <property type="match status" value="2"/>
</dbReference>
<dbReference type="Pfam" id="PF13604">
    <property type="entry name" value="AAA_30"/>
    <property type="match status" value="1"/>
</dbReference>
<comment type="caution">
    <text evidence="4">The sequence shown here is derived from an EMBL/GenBank/DDBJ whole genome shotgun (WGS) entry which is preliminary data.</text>
</comment>
<dbReference type="EMBL" id="DVNA01000150">
    <property type="protein sequence ID" value="HIU55483.1"/>
    <property type="molecule type" value="Genomic_DNA"/>
</dbReference>
<dbReference type="AlphaFoldDB" id="A0A9D1M7U7"/>
<dbReference type="CDD" id="cd17933">
    <property type="entry name" value="DEXSc_RecD-like"/>
    <property type="match status" value="1"/>
</dbReference>
<dbReference type="InterPro" id="IPR027417">
    <property type="entry name" value="P-loop_NTPase"/>
</dbReference>
<protein>
    <submittedName>
        <fullName evidence="4">AAA family ATPase</fullName>
    </submittedName>
</protein>
<evidence type="ECO:0000256" key="2">
    <source>
        <dbReference type="ARBA" id="ARBA00022840"/>
    </source>
</evidence>
<reference evidence="4" key="1">
    <citation type="submission" date="2020-10" db="EMBL/GenBank/DDBJ databases">
        <authorList>
            <person name="Gilroy R."/>
        </authorList>
    </citation>
    <scope>NUCLEOTIDE SEQUENCE</scope>
    <source>
        <strain evidence="4">CHK158-818</strain>
    </source>
</reference>
<feature type="domain" description="UvrD-like helicase C-terminal" evidence="3">
    <location>
        <begin position="411"/>
        <end position="462"/>
    </location>
</feature>
<dbReference type="Proteomes" id="UP000824112">
    <property type="component" value="Unassembled WGS sequence"/>
</dbReference>
<dbReference type="InterPro" id="IPR050534">
    <property type="entry name" value="Coronavir_polyprotein_1ab"/>
</dbReference>
<dbReference type="SUPFAM" id="SSF52540">
    <property type="entry name" value="P-loop containing nucleoside triphosphate hydrolases"/>
    <property type="match status" value="1"/>
</dbReference>
<proteinExistence type="predicted"/>
<reference evidence="4" key="2">
    <citation type="journal article" date="2021" name="PeerJ">
        <title>Extensive microbial diversity within the chicken gut microbiome revealed by metagenomics and culture.</title>
        <authorList>
            <person name="Gilroy R."/>
            <person name="Ravi A."/>
            <person name="Getino M."/>
            <person name="Pursley I."/>
            <person name="Horton D.L."/>
            <person name="Alikhan N.F."/>
            <person name="Baker D."/>
            <person name="Gharbi K."/>
            <person name="Hall N."/>
            <person name="Watson M."/>
            <person name="Adriaenssens E.M."/>
            <person name="Foster-Nyarko E."/>
            <person name="Jarju S."/>
            <person name="Secka A."/>
            <person name="Antonio M."/>
            <person name="Oren A."/>
            <person name="Chaudhuri R.R."/>
            <person name="La Ragione R."/>
            <person name="Hildebrand F."/>
            <person name="Pallen M.J."/>
        </authorList>
    </citation>
    <scope>NUCLEOTIDE SEQUENCE</scope>
    <source>
        <strain evidence="4">CHK158-818</strain>
    </source>
</reference>
<sequence length="477" mass="54008">MVTHLLSDRIKKFLDYDPTPEQLSLMERLSSFVLEGGDDSLFLLKGYAGTGKTSVIGCLVRALEELGYKTILLAPTGRAAKVFGLYAAHTAFTIHKVIYRQKMFTADYEGFQVAPNLHKNTLFVVDEASMISTLSGDSVTVGSGNLLSDLIEYVYSGEHCRLILCGDTAQLPPIGQSDSRAMSEEELATYALTVFSFELKQVARQKNDSGILYNATRLRLNMEQEPIPVPQIRTRGYGDIQYVSGVDMVELLSSVYDRDGMDEAVVITRSNKRANLFNQGIRSRILYREEELSAGDLLLVAKNNYFWSEQYKEIDFVANGDIARVVRVSDRAEMYGFRFADVSLFFPDYEVEMDVKVLLDTLTADTPALSTEQNQRLFLSVYEDYADLHTKQQKMRAIKKDPYFNALQVKYGYAVTCHKAQGGQWKNVFVDMGVLSPEAVGKDFYRWLYTAMTRATGRLYLMNVGNDFRPDDEKEEW</sequence>
<keyword evidence="1" id="KW-0547">Nucleotide-binding</keyword>
<dbReference type="CDD" id="cd18809">
    <property type="entry name" value="SF1_C_RecD"/>
    <property type="match status" value="1"/>
</dbReference>
<dbReference type="GO" id="GO:0005524">
    <property type="term" value="F:ATP binding"/>
    <property type="evidence" value="ECO:0007669"/>
    <property type="project" value="UniProtKB-KW"/>
</dbReference>
<name>A0A9D1M7U7_9BACT</name>
<dbReference type="GO" id="GO:0003678">
    <property type="term" value="F:DNA helicase activity"/>
    <property type="evidence" value="ECO:0007669"/>
    <property type="project" value="UniProtKB-ARBA"/>
</dbReference>
<evidence type="ECO:0000256" key="1">
    <source>
        <dbReference type="ARBA" id="ARBA00022741"/>
    </source>
</evidence>
<evidence type="ECO:0000313" key="5">
    <source>
        <dbReference type="Proteomes" id="UP000824112"/>
    </source>
</evidence>
<dbReference type="PANTHER" id="PTHR43788">
    <property type="entry name" value="DNA2/NAM7 HELICASE FAMILY MEMBER"/>
    <property type="match status" value="1"/>
</dbReference>
<evidence type="ECO:0000313" key="4">
    <source>
        <dbReference type="EMBL" id="HIU55483.1"/>
    </source>
</evidence>
<accession>A0A9D1M7U7</accession>